<dbReference type="RefSeq" id="WP_163494010.1">
    <property type="nucleotide sequence ID" value="NZ_CP048711.1"/>
</dbReference>
<proteinExistence type="predicted"/>
<dbReference type="InterPro" id="IPR050708">
    <property type="entry name" value="T6SS_VgrG/RHS"/>
</dbReference>
<dbReference type="InterPro" id="IPR056823">
    <property type="entry name" value="TEN-like_YD-shell"/>
</dbReference>
<dbReference type="InterPro" id="IPR022385">
    <property type="entry name" value="Rhs_assc_core"/>
</dbReference>
<evidence type="ECO:0000256" key="1">
    <source>
        <dbReference type="ARBA" id="ARBA00022737"/>
    </source>
</evidence>
<feature type="region of interest" description="Disordered" evidence="2">
    <location>
        <begin position="330"/>
        <end position="383"/>
    </location>
</feature>
<evidence type="ECO:0000259" key="3">
    <source>
        <dbReference type="Pfam" id="PF25023"/>
    </source>
</evidence>
<protein>
    <submittedName>
        <fullName evidence="4">RHS repeat-associated core domain-containing protein</fullName>
    </submittedName>
</protein>
<keyword evidence="1" id="KW-0677">Repeat</keyword>
<feature type="domain" description="Teneurin-like YD-shell" evidence="3">
    <location>
        <begin position="175"/>
        <end position="281"/>
    </location>
</feature>
<dbReference type="PANTHER" id="PTHR32305">
    <property type="match status" value="1"/>
</dbReference>
<evidence type="ECO:0000313" key="5">
    <source>
        <dbReference type="Proteomes" id="UP000477680"/>
    </source>
</evidence>
<dbReference type="Pfam" id="PF25023">
    <property type="entry name" value="TEN_YD-shell"/>
    <property type="match status" value="1"/>
</dbReference>
<keyword evidence="5" id="KW-1185">Reference proteome</keyword>
<dbReference type="KEGG" id="kim:G3T16_04530"/>
<name>A0A6C0TY55_9GAMM</name>
<accession>A0A6C0TY55</accession>
<gene>
    <name evidence="4" type="ORF">G3T16_04530</name>
</gene>
<reference evidence="4 5" key="1">
    <citation type="submission" date="2020-02" db="EMBL/GenBank/DDBJ databases">
        <title>Genome sequencing for Kineobactrum sp. M2.</title>
        <authorList>
            <person name="Park S.-J."/>
        </authorList>
    </citation>
    <scope>NUCLEOTIDE SEQUENCE [LARGE SCALE GENOMIC DNA]</scope>
    <source>
        <strain evidence="4 5">M2</strain>
    </source>
</reference>
<dbReference type="EMBL" id="CP048711">
    <property type="protein sequence ID" value="QIB64760.1"/>
    <property type="molecule type" value="Genomic_DNA"/>
</dbReference>
<sequence length="383" mass="41819">MISREDELHGLSETFTYDTLDRLTTAQLGTDAPTNYGFNSIGNMVEKSDVGTSYLYNLSKLHAVSNITPSSGLPAHTFAYDDNGNMDTFDGSPMTAWSSYNKPVSITTASASYSFDYGPDRARYRKVHNGLTTHYVGNGFEAINSMGVGFDTHRHYIRANGRVVMIREDVNGTVQQRYVHTDHLGSVTALTELAANPVVERYSYDAWGLRRNPETWEPAAITSLEKRGYTGHEHLDDVGIIHMNGRVYSPSLGRMLSPDPVTQAPENAQNYNRYSYAYNNPLTYTDPSGFRSDDRKTVCVDGCYQSGAGLEEVVVTGQRQSSRPQLQGNLAAGSLAGTGGGSHPPSSTIGDQLGPAGNPVAEDDDDKDDEECTHGGRLAFEQN</sequence>
<evidence type="ECO:0000256" key="2">
    <source>
        <dbReference type="SAM" id="MobiDB-lite"/>
    </source>
</evidence>
<dbReference type="PANTHER" id="PTHR32305:SF15">
    <property type="entry name" value="PROTEIN RHSA-RELATED"/>
    <property type="match status" value="1"/>
</dbReference>
<dbReference type="NCBIfam" id="TIGR03696">
    <property type="entry name" value="Rhs_assc_core"/>
    <property type="match status" value="1"/>
</dbReference>
<organism evidence="4 5">
    <name type="scientific">Kineobactrum salinum</name>
    <dbReference type="NCBI Taxonomy" id="2708301"/>
    <lineage>
        <taxon>Bacteria</taxon>
        <taxon>Pseudomonadati</taxon>
        <taxon>Pseudomonadota</taxon>
        <taxon>Gammaproteobacteria</taxon>
        <taxon>Cellvibrionales</taxon>
        <taxon>Halieaceae</taxon>
        <taxon>Kineobactrum</taxon>
    </lineage>
</organism>
<dbReference type="Proteomes" id="UP000477680">
    <property type="component" value="Chromosome"/>
</dbReference>
<dbReference type="Gene3D" id="2.180.10.10">
    <property type="entry name" value="RHS repeat-associated core"/>
    <property type="match status" value="1"/>
</dbReference>
<feature type="compositionally biased region" description="Acidic residues" evidence="2">
    <location>
        <begin position="361"/>
        <end position="371"/>
    </location>
</feature>
<evidence type="ECO:0000313" key="4">
    <source>
        <dbReference type="EMBL" id="QIB64760.1"/>
    </source>
</evidence>
<dbReference type="AlphaFoldDB" id="A0A6C0TY55"/>